<dbReference type="Proteomes" id="UP000275137">
    <property type="component" value="Unassembled WGS sequence"/>
</dbReference>
<evidence type="ECO:0000256" key="2">
    <source>
        <dbReference type="ARBA" id="ARBA00023315"/>
    </source>
</evidence>
<keyword evidence="2" id="KW-0012">Acyltransferase</keyword>
<dbReference type="Pfam" id="PF13673">
    <property type="entry name" value="Acetyltransf_10"/>
    <property type="match status" value="1"/>
</dbReference>
<dbReference type="PANTHER" id="PTHR43420">
    <property type="entry name" value="ACETYLTRANSFERASE"/>
    <property type="match status" value="1"/>
</dbReference>
<name>A0A3N0V3E1_9PROT</name>
<dbReference type="AlphaFoldDB" id="A0A3N0V3E1"/>
<dbReference type="RefSeq" id="WP_123236795.1">
    <property type="nucleotide sequence ID" value="NZ_RJVP01000002.1"/>
</dbReference>
<dbReference type="GO" id="GO:0016747">
    <property type="term" value="F:acyltransferase activity, transferring groups other than amino-acyl groups"/>
    <property type="evidence" value="ECO:0007669"/>
    <property type="project" value="InterPro"/>
</dbReference>
<organism evidence="4 5">
    <name type="scientific">Pseudomethylobacillus aquaticus</name>
    <dbReference type="NCBI Taxonomy" id="2676064"/>
    <lineage>
        <taxon>Bacteria</taxon>
        <taxon>Pseudomonadati</taxon>
        <taxon>Pseudomonadota</taxon>
        <taxon>Betaproteobacteria</taxon>
        <taxon>Nitrosomonadales</taxon>
        <taxon>Methylophilaceae</taxon>
        <taxon>Pseudomethylobacillus</taxon>
    </lineage>
</organism>
<dbReference type="PROSITE" id="PS51186">
    <property type="entry name" value="GNAT"/>
    <property type="match status" value="1"/>
</dbReference>
<comment type="caution">
    <text evidence="4">The sequence shown here is derived from an EMBL/GenBank/DDBJ whole genome shotgun (WGS) entry which is preliminary data.</text>
</comment>
<evidence type="ECO:0000259" key="3">
    <source>
        <dbReference type="PROSITE" id="PS51186"/>
    </source>
</evidence>
<accession>A0A3N0V3E1</accession>
<dbReference type="SUPFAM" id="SSF55729">
    <property type="entry name" value="Acyl-CoA N-acyltransferases (Nat)"/>
    <property type="match status" value="1"/>
</dbReference>
<evidence type="ECO:0000313" key="5">
    <source>
        <dbReference type="Proteomes" id="UP000275137"/>
    </source>
</evidence>
<keyword evidence="5" id="KW-1185">Reference proteome</keyword>
<dbReference type="PANTHER" id="PTHR43420:SF47">
    <property type="entry name" value="N-ACETYLTRANSFERASE DOMAIN-CONTAINING PROTEIN"/>
    <property type="match status" value="1"/>
</dbReference>
<dbReference type="CDD" id="cd04301">
    <property type="entry name" value="NAT_SF"/>
    <property type="match status" value="1"/>
</dbReference>
<dbReference type="InterPro" id="IPR050680">
    <property type="entry name" value="YpeA/RimI_acetyltransf"/>
</dbReference>
<reference evidence="4 5" key="1">
    <citation type="submission" date="2018-10" db="EMBL/GenBank/DDBJ databases">
        <authorList>
            <person name="Chen W.-M."/>
        </authorList>
    </citation>
    <scope>NUCLEOTIDE SEQUENCE [LARGE SCALE GENOMIC DNA]</scope>
    <source>
        <strain evidence="4 5">H-5</strain>
    </source>
</reference>
<keyword evidence="1 4" id="KW-0808">Transferase</keyword>
<feature type="domain" description="N-acetyltransferase" evidence="3">
    <location>
        <begin position="20"/>
        <end position="156"/>
    </location>
</feature>
<dbReference type="InterPro" id="IPR016181">
    <property type="entry name" value="Acyl_CoA_acyltransferase"/>
</dbReference>
<dbReference type="EMBL" id="RJVP01000002">
    <property type="protein sequence ID" value="ROH86988.1"/>
    <property type="molecule type" value="Genomic_DNA"/>
</dbReference>
<sequence>MTRYCNREQPARASGRPFRIQIVRWAEAQAALEAIRRKVFIDEQAVPEVLEWEAIDADCTHLLALVSEQCAVGCARVLPGGSIGRMAVLPAWRGQGIGSALLQAAISYCRDHGLRQLSLSAQVHAIPFYARFGFVVSSEVYDDAGIPHQTMLLDISD</sequence>
<protein>
    <submittedName>
        <fullName evidence="4">GNAT family N-acetyltransferase</fullName>
    </submittedName>
</protein>
<proteinExistence type="predicted"/>
<gene>
    <name evidence="4" type="ORF">ED236_04630</name>
</gene>
<dbReference type="Gene3D" id="3.40.630.30">
    <property type="match status" value="1"/>
</dbReference>
<evidence type="ECO:0000313" key="4">
    <source>
        <dbReference type="EMBL" id="ROH86988.1"/>
    </source>
</evidence>
<evidence type="ECO:0000256" key="1">
    <source>
        <dbReference type="ARBA" id="ARBA00022679"/>
    </source>
</evidence>
<dbReference type="InterPro" id="IPR000182">
    <property type="entry name" value="GNAT_dom"/>
</dbReference>